<comment type="similarity">
    <text evidence="7">Belongs to the binding-protein-dependent transport system permease family.</text>
</comment>
<protein>
    <submittedName>
        <fullName evidence="9">Binding-protein-dependent transport systems inner membrane component</fullName>
    </submittedName>
</protein>
<gene>
    <name evidence="9" type="ORF">U27_02441</name>
</gene>
<dbReference type="PROSITE" id="PS50928">
    <property type="entry name" value="ABC_TM1"/>
    <property type="match status" value="1"/>
</dbReference>
<evidence type="ECO:0000256" key="5">
    <source>
        <dbReference type="ARBA" id="ARBA00022989"/>
    </source>
</evidence>
<dbReference type="InterPro" id="IPR050366">
    <property type="entry name" value="BP-dependent_transpt_permease"/>
</dbReference>
<name>A0A0S6W7D6_VECG1</name>
<evidence type="ECO:0000256" key="7">
    <source>
        <dbReference type="RuleBase" id="RU363032"/>
    </source>
</evidence>
<keyword evidence="10" id="KW-1185">Reference proteome</keyword>
<feature type="transmembrane region" description="Helical" evidence="7">
    <location>
        <begin position="41"/>
        <end position="63"/>
    </location>
</feature>
<dbReference type="HOGENOM" id="CLU_028518_1_0_0"/>
<sequence>MGEFEQQLFIPLDRSEKAGLRTETETIAFWSDVWRRFRKNIPALIGIVILLLFVIFALIGPALTPYRYDKVDLLSTYQPPSRTHWFGTDALGRDIWCRIWIGARVSLFIGIVSALSQMVIGTIIGSISGLYGGKVDMFIMRFVDILIAIPFLIWVSLFMLVLEPGIQSIILAFSLTQWNGMARLVRGEVLRLKETEFVIASKNMGASTWRLIRKHFFPNVLPVVIVSVTFQVTNAIFGEAFLSYIGLGIQPPMTSWGKLVASGIAEMRNFPYMLFIPAIFISLTMLSLQLIGDGLRDATDPKLRQ</sequence>
<evidence type="ECO:0000259" key="8">
    <source>
        <dbReference type="PROSITE" id="PS50928"/>
    </source>
</evidence>
<dbReference type="GO" id="GO:0005886">
    <property type="term" value="C:plasma membrane"/>
    <property type="evidence" value="ECO:0007669"/>
    <property type="project" value="UniProtKB-SubCell"/>
</dbReference>
<dbReference type="InterPro" id="IPR000515">
    <property type="entry name" value="MetI-like"/>
</dbReference>
<evidence type="ECO:0000256" key="1">
    <source>
        <dbReference type="ARBA" id="ARBA00004651"/>
    </source>
</evidence>
<evidence type="ECO:0000313" key="10">
    <source>
        <dbReference type="Proteomes" id="UP000030661"/>
    </source>
</evidence>
<dbReference type="GO" id="GO:0055085">
    <property type="term" value="P:transmembrane transport"/>
    <property type="evidence" value="ECO:0007669"/>
    <property type="project" value="InterPro"/>
</dbReference>
<evidence type="ECO:0000313" key="9">
    <source>
        <dbReference type="EMBL" id="GAK55607.1"/>
    </source>
</evidence>
<feature type="transmembrane region" description="Helical" evidence="7">
    <location>
        <begin position="108"/>
        <end position="131"/>
    </location>
</feature>
<dbReference type="PANTHER" id="PTHR43386:SF22">
    <property type="entry name" value="OLIGOPEPTIDE TRANSPORT SYSTEM PERMEASE PROTEIN OPPC"/>
    <property type="match status" value="1"/>
</dbReference>
<dbReference type="eggNOG" id="COG1173">
    <property type="taxonomic scope" value="Bacteria"/>
</dbReference>
<keyword evidence="3" id="KW-1003">Cell membrane</keyword>
<dbReference type="Proteomes" id="UP000030661">
    <property type="component" value="Unassembled WGS sequence"/>
</dbReference>
<accession>A0A0S6W7D6</accession>
<keyword evidence="2 7" id="KW-0813">Transport</keyword>
<feature type="transmembrane region" description="Helical" evidence="7">
    <location>
        <begin position="220"/>
        <end position="250"/>
    </location>
</feature>
<dbReference type="SUPFAM" id="SSF161098">
    <property type="entry name" value="MetI-like"/>
    <property type="match status" value="1"/>
</dbReference>
<comment type="subcellular location">
    <subcellularLocation>
        <location evidence="1 7">Cell membrane</location>
        <topology evidence="1 7">Multi-pass membrane protein</topology>
    </subcellularLocation>
</comment>
<feature type="transmembrane region" description="Helical" evidence="7">
    <location>
        <begin position="270"/>
        <end position="292"/>
    </location>
</feature>
<reference evidence="9" key="1">
    <citation type="journal article" date="2015" name="PeerJ">
        <title>First genomic representation of candidate bacterial phylum KSB3 points to enhanced environmental sensing as a trigger of wastewater bulking.</title>
        <authorList>
            <person name="Sekiguchi Y."/>
            <person name="Ohashi A."/>
            <person name="Parks D.H."/>
            <person name="Yamauchi T."/>
            <person name="Tyson G.W."/>
            <person name="Hugenholtz P."/>
        </authorList>
    </citation>
    <scope>NUCLEOTIDE SEQUENCE [LARGE SCALE GENOMIC DNA]</scope>
</reference>
<organism evidence="9">
    <name type="scientific">Vecturithrix granuli</name>
    <dbReference type="NCBI Taxonomy" id="1499967"/>
    <lineage>
        <taxon>Bacteria</taxon>
        <taxon>Candidatus Moduliflexota</taxon>
        <taxon>Candidatus Vecturitrichia</taxon>
        <taxon>Candidatus Vecturitrichales</taxon>
        <taxon>Candidatus Vecturitrichaceae</taxon>
        <taxon>Candidatus Vecturithrix</taxon>
    </lineage>
</organism>
<feature type="transmembrane region" description="Helical" evidence="7">
    <location>
        <begin position="138"/>
        <end position="160"/>
    </location>
</feature>
<dbReference type="InterPro" id="IPR025966">
    <property type="entry name" value="OppC_N"/>
</dbReference>
<dbReference type="Pfam" id="PF12911">
    <property type="entry name" value="OppC_N"/>
    <property type="match status" value="1"/>
</dbReference>
<proteinExistence type="inferred from homology"/>
<dbReference type="Gene3D" id="1.10.3720.10">
    <property type="entry name" value="MetI-like"/>
    <property type="match status" value="1"/>
</dbReference>
<dbReference type="STRING" id="1499967.U27_02441"/>
<evidence type="ECO:0000256" key="6">
    <source>
        <dbReference type="ARBA" id="ARBA00023136"/>
    </source>
</evidence>
<dbReference type="Pfam" id="PF00528">
    <property type="entry name" value="BPD_transp_1"/>
    <property type="match status" value="1"/>
</dbReference>
<keyword evidence="4 7" id="KW-0812">Transmembrane</keyword>
<dbReference type="EMBL" id="DF820463">
    <property type="protein sequence ID" value="GAK55607.1"/>
    <property type="molecule type" value="Genomic_DNA"/>
</dbReference>
<evidence type="ECO:0000256" key="2">
    <source>
        <dbReference type="ARBA" id="ARBA00022448"/>
    </source>
</evidence>
<keyword evidence="6 7" id="KW-0472">Membrane</keyword>
<keyword evidence="5 7" id="KW-1133">Transmembrane helix</keyword>
<evidence type="ECO:0000256" key="3">
    <source>
        <dbReference type="ARBA" id="ARBA00022475"/>
    </source>
</evidence>
<dbReference type="CDD" id="cd06261">
    <property type="entry name" value="TM_PBP2"/>
    <property type="match status" value="1"/>
</dbReference>
<evidence type="ECO:0000256" key="4">
    <source>
        <dbReference type="ARBA" id="ARBA00022692"/>
    </source>
</evidence>
<dbReference type="PANTHER" id="PTHR43386">
    <property type="entry name" value="OLIGOPEPTIDE TRANSPORT SYSTEM PERMEASE PROTEIN APPC"/>
    <property type="match status" value="1"/>
</dbReference>
<feature type="domain" description="ABC transmembrane type-1" evidence="8">
    <location>
        <begin position="103"/>
        <end position="292"/>
    </location>
</feature>
<dbReference type="AlphaFoldDB" id="A0A0S6W7D6"/>
<dbReference type="InterPro" id="IPR035906">
    <property type="entry name" value="MetI-like_sf"/>
</dbReference>